<proteinExistence type="inferred from homology"/>
<dbReference type="Proteomes" id="UP001157006">
    <property type="component" value="Chromosome 2"/>
</dbReference>
<name>A0AAV0ZST0_VICFA</name>
<dbReference type="PROSITE" id="PS50920">
    <property type="entry name" value="SOLCAR"/>
    <property type="match status" value="1"/>
</dbReference>
<protein>
    <submittedName>
        <fullName evidence="10">Uncharacterized protein</fullName>
    </submittedName>
</protein>
<organism evidence="10 11">
    <name type="scientific">Vicia faba</name>
    <name type="common">Broad bean</name>
    <name type="synonym">Faba vulgaris</name>
    <dbReference type="NCBI Taxonomy" id="3906"/>
    <lineage>
        <taxon>Eukaryota</taxon>
        <taxon>Viridiplantae</taxon>
        <taxon>Streptophyta</taxon>
        <taxon>Embryophyta</taxon>
        <taxon>Tracheophyta</taxon>
        <taxon>Spermatophyta</taxon>
        <taxon>Magnoliopsida</taxon>
        <taxon>eudicotyledons</taxon>
        <taxon>Gunneridae</taxon>
        <taxon>Pentapetalae</taxon>
        <taxon>rosids</taxon>
        <taxon>fabids</taxon>
        <taxon>Fabales</taxon>
        <taxon>Fabaceae</taxon>
        <taxon>Papilionoideae</taxon>
        <taxon>50 kb inversion clade</taxon>
        <taxon>NPAAA clade</taxon>
        <taxon>Hologalegina</taxon>
        <taxon>IRL clade</taxon>
        <taxon>Fabeae</taxon>
        <taxon>Vicia</taxon>
    </lineage>
</organism>
<reference evidence="10 11" key="1">
    <citation type="submission" date="2023-01" db="EMBL/GenBank/DDBJ databases">
        <authorList>
            <person name="Kreplak J."/>
        </authorList>
    </citation>
    <scope>NUCLEOTIDE SEQUENCE [LARGE SCALE GENOMIC DNA]</scope>
</reference>
<keyword evidence="3 9" id="KW-0813">Transport</keyword>
<keyword evidence="6" id="KW-1133">Transmembrane helix</keyword>
<dbReference type="GO" id="GO:0016020">
    <property type="term" value="C:membrane"/>
    <property type="evidence" value="ECO:0007669"/>
    <property type="project" value="UniProtKB-SubCell"/>
</dbReference>
<evidence type="ECO:0000256" key="2">
    <source>
        <dbReference type="ARBA" id="ARBA00006375"/>
    </source>
</evidence>
<accession>A0AAV0ZST0</accession>
<evidence type="ECO:0000256" key="1">
    <source>
        <dbReference type="ARBA" id="ARBA00004141"/>
    </source>
</evidence>
<comment type="similarity">
    <text evidence="2 9">Belongs to the mitochondrial carrier (TC 2.A.29) family.</text>
</comment>
<dbReference type="AlphaFoldDB" id="A0AAV0ZST0"/>
<evidence type="ECO:0000256" key="8">
    <source>
        <dbReference type="PROSITE-ProRule" id="PRU00282"/>
    </source>
</evidence>
<dbReference type="InterPro" id="IPR023395">
    <property type="entry name" value="MCP_dom_sf"/>
</dbReference>
<evidence type="ECO:0000256" key="3">
    <source>
        <dbReference type="ARBA" id="ARBA00022448"/>
    </source>
</evidence>
<evidence type="ECO:0000256" key="6">
    <source>
        <dbReference type="ARBA" id="ARBA00022989"/>
    </source>
</evidence>
<dbReference type="InterPro" id="IPR044712">
    <property type="entry name" value="SLC25A32-like"/>
</dbReference>
<dbReference type="Gene3D" id="1.50.40.10">
    <property type="entry name" value="Mitochondrial carrier domain"/>
    <property type="match status" value="1"/>
</dbReference>
<dbReference type="PANTHER" id="PTHR45683">
    <property type="entry name" value="MITOCHONDRIAL NICOTINAMIDE ADENINE DINUCLEOTIDE TRANSPORTER 1-RELATED-RELATED"/>
    <property type="match status" value="1"/>
</dbReference>
<keyword evidence="4 8" id="KW-0812">Transmembrane</keyword>
<dbReference type="GO" id="GO:0055085">
    <property type="term" value="P:transmembrane transport"/>
    <property type="evidence" value="ECO:0007669"/>
    <property type="project" value="InterPro"/>
</dbReference>
<gene>
    <name evidence="10" type="ORF">VFH_II237080</name>
</gene>
<evidence type="ECO:0000313" key="10">
    <source>
        <dbReference type="EMBL" id="CAI8600711.1"/>
    </source>
</evidence>
<dbReference type="SUPFAM" id="SSF103506">
    <property type="entry name" value="Mitochondrial carrier"/>
    <property type="match status" value="1"/>
</dbReference>
<feature type="repeat" description="Solcar" evidence="8">
    <location>
        <begin position="1"/>
        <end position="73"/>
    </location>
</feature>
<dbReference type="InterPro" id="IPR018108">
    <property type="entry name" value="MCP_transmembrane"/>
</dbReference>
<comment type="subcellular location">
    <subcellularLocation>
        <location evidence="1">Membrane</location>
        <topology evidence="1">Multi-pass membrane protein</topology>
    </subcellularLocation>
</comment>
<keyword evidence="7 8" id="KW-0472">Membrane</keyword>
<keyword evidence="11" id="KW-1185">Reference proteome</keyword>
<dbReference type="GO" id="GO:0006862">
    <property type="term" value="P:nucleotide transport"/>
    <property type="evidence" value="ECO:0007669"/>
    <property type="project" value="InterPro"/>
</dbReference>
<dbReference type="EMBL" id="OX451737">
    <property type="protein sequence ID" value="CAI8600711.1"/>
    <property type="molecule type" value="Genomic_DNA"/>
</dbReference>
<evidence type="ECO:0000256" key="7">
    <source>
        <dbReference type="ARBA" id="ARBA00023136"/>
    </source>
</evidence>
<evidence type="ECO:0000256" key="9">
    <source>
        <dbReference type="RuleBase" id="RU000488"/>
    </source>
</evidence>
<sequence length="131" mass="14503">MTYLHKVICTRLQEQGHLKNSNGSKYDGVIDYANKVFQNEGILGFYLSCATNLLRTTLSVIITFTSYEVTPLWSSSDAPTIFPHFLLLSKLSTATSLTFPHFIPPYQTAQSSSMLPLLLGLGFLIPLNSSP</sequence>
<evidence type="ECO:0000256" key="4">
    <source>
        <dbReference type="ARBA" id="ARBA00022692"/>
    </source>
</evidence>
<keyword evidence="5" id="KW-0677">Repeat</keyword>
<evidence type="ECO:0000256" key="5">
    <source>
        <dbReference type="ARBA" id="ARBA00022737"/>
    </source>
</evidence>
<evidence type="ECO:0000313" key="11">
    <source>
        <dbReference type="Proteomes" id="UP001157006"/>
    </source>
</evidence>
<dbReference type="Pfam" id="PF00153">
    <property type="entry name" value="Mito_carr"/>
    <property type="match status" value="1"/>
</dbReference>